<evidence type="ECO:0000313" key="2">
    <source>
        <dbReference type="EMBL" id="GMI11418.1"/>
    </source>
</evidence>
<comment type="caution">
    <text evidence="2">The sequence shown here is derived from an EMBL/GenBank/DDBJ whole genome shotgun (WGS) entry which is preliminary data.</text>
</comment>
<sequence length="175" mass="20166">MSTESPMIQITDLMSEALIYLSSSEPALAEDSYASALDLSESTYGENHPSTIRCLECMARCCKMQGGDKIEMAVMMFERLINLKENESSEESMMVQVYSDLGECYKFVGREEESKLMESRSEKVLNILKEKVDEQERKWQESSEEEESEEGEEGKSQYSDSEEENKDDNKRQWKV</sequence>
<keyword evidence="3" id="KW-1185">Reference proteome</keyword>
<dbReference type="Pfam" id="PF13424">
    <property type="entry name" value="TPR_12"/>
    <property type="match status" value="1"/>
</dbReference>
<protein>
    <recommendedName>
        <fullName evidence="4">Kinesin light chain</fullName>
    </recommendedName>
</protein>
<evidence type="ECO:0000313" key="3">
    <source>
        <dbReference type="Proteomes" id="UP001165122"/>
    </source>
</evidence>
<dbReference type="Proteomes" id="UP001165122">
    <property type="component" value="Unassembled WGS sequence"/>
</dbReference>
<gene>
    <name evidence="2" type="ORF">TrLO_g5166</name>
</gene>
<feature type="region of interest" description="Disordered" evidence="1">
    <location>
        <begin position="133"/>
        <end position="175"/>
    </location>
</feature>
<dbReference type="OrthoDB" id="196026at2759"/>
<dbReference type="Gene3D" id="1.25.40.10">
    <property type="entry name" value="Tetratricopeptide repeat domain"/>
    <property type="match status" value="1"/>
</dbReference>
<name>A0A9W7KTT7_9STRA</name>
<dbReference type="EMBL" id="BRXW01000162">
    <property type="protein sequence ID" value="GMI11418.1"/>
    <property type="molecule type" value="Genomic_DNA"/>
</dbReference>
<evidence type="ECO:0000256" key="1">
    <source>
        <dbReference type="SAM" id="MobiDB-lite"/>
    </source>
</evidence>
<organism evidence="2 3">
    <name type="scientific">Triparma laevis f. longispina</name>
    <dbReference type="NCBI Taxonomy" id="1714387"/>
    <lineage>
        <taxon>Eukaryota</taxon>
        <taxon>Sar</taxon>
        <taxon>Stramenopiles</taxon>
        <taxon>Ochrophyta</taxon>
        <taxon>Bolidophyceae</taxon>
        <taxon>Parmales</taxon>
        <taxon>Triparmaceae</taxon>
        <taxon>Triparma</taxon>
    </lineage>
</organism>
<reference evidence="3" key="1">
    <citation type="journal article" date="2023" name="Commun. Biol.">
        <title>Genome analysis of Parmales, the sister group of diatoms, reveals the evolutionary specialization of diatoms from phago-mixotrophs to photoautotrophs.</title>
        <authorList>
            <person name="Ban H."/>
            <person name="Sato S."/>
            <person name="Yoshikawa S."/>
            <person name="Yamada K."/>
            <person name="Nakamura Y."/>
            <person name="Ichinomiya M."/>
            <person name="Sato N."/>
            <person name="Blanc-Mathieu R."/>
            <person name="Endo H."/>
            <person name="Kuwata A."/>
            <person name="Ogata H."/>
        </authorList>
    </citation>
    <scope>NUCLEOTIDE SEQUENCE [LARGE SCALE GENOMIC DNA]</scope>
    <source>
        <strain evidence="3">NIES 3700</strain>
    </source>
</reference>
<evidence type="ECO:0008006" key="4">
    <source>
        <dbReference type="Google" id="ProtNLM"/>
    </source>
</evidence>
<dbReference type="SUPFAM" id="SSF48452">
    <property type="entry name" value="TPR-like"/>
    <property type="match status" value="1"/>
</dbReference>
<proteinExistence type="predicted"/>
<dbReference type="AlphaFoldDB" id="A0A9W7KTT7"/>
<accession>A0A9W7KTT7</accession>
<dbReference type="InterPro" id="IPR011990">
    <property type="entry name" value="TPR-like_helical_dom_sf"/>
</dbReference>
<feature type="compositionally biased region" description="Acidic residues" evidence="1">
    <location>
        <begin position="142"/>
        <end position="152"/>
    </location>
</feature>